<dbReference type="InterPro" id="IPR018702">
    <property type="entry name" value="DUF2207"/>
</dbReference>
<dbReference type="InterPro" id="IPR048389">
    <property type="entry name" value="YciQ-like_C"/>
</dbReference>
<protein>
    <submittedName>
        <fullName evidence="4">DUF2207 domain-containing protein</fullName>
    </submittedName>
</protein>
<evidence type="ECO:0000259" key="3">
    <source>
        <dbReference type="Pfam" id="PF20990"/>
    </source>
</evidence>
<comment type="caution">
    <text evidence="4">The sequence shown here is derived from an EMBL/GenBank/DDBJ whole genome shotgun (WGS) entry which is preliminary data.</text>
</comment>
<dbReference type="EMBL" id="BAAAWD010000006">
    <property type="protein sequence ID" value="GAA2995803.1"/>
    <property type="molecule type" value="Genomic_DNA"/>
</dbReference>
<sequence length="615" mass="64640">MGGRFSLSSRAMAASLWRRVAGRRAVTAVLILALGASPSLASPVPASAAPSVPASPVPAPVVALPGSPVTSVAAVGPTASVASRGLVGSAGSMGSVPAARDGRVTSTTVRLELRQDGVLHVKEEVVFEGPPPSRSLVGRTRHDDTADRLYPVTGLKGGATLADGAITLKGTGKATLEYDVGGTVTPMAGAQELRWYAVGGWSVPVERAKVVVNGPAAMQSLSCFAGPPASAMACTEASMDHTGVTAEFGQQGLGAGEVLTVVVGYPADASKGTPVLERRFELSNAFAVNTVTGGALAALLLLLLGGLALLYWTRGRDARVVGHESGSLSGVRDGHFAPPDGVRPGQIGTLMDEQADVVDVTATIVDLAVRGYLRIDEQPRQTYQTPDWRLVRLPGGQVTSLMPYERELYDAIFDDRDAVLLSELHGSFGAKLGKVREALYRDVVSQGWFARRPDTVRTRWTTGGVVLTVLGVLATVALAWFTTYGLLGLALIIAGAALAVGGQYMPAKTAKGAGALAHTLGFREYLSTGDIGHDVPVAQRVELFSRYLPYAVIFDSVDRWARVVSSVTGNGQEADHLYWYHGPAEWDLSRFADSMRTFTMTTSGAISTTRQFRSL</sequence>
<evidence type="ECO:0000313" key="4">
    <source>
        <dbReference type="EMBL" id="GAA2995803.1"/>
    </source>
</evidence>
<feature type="transmembrane region" description="Helical" evidence="1">
    <location>
        <begin position="460"/>
        <end position="480"/>
    </location>
</feature>
<evidence type="ECO:0000259" key="2">
    <source>
        <dbReference type="Pfam" id="PF09972"/>
    </source>
</evidence>
<keyword evidence="1" id="KW-0472">Membrane</keyword>
<organism evidence="4 5">
    <name type="scientific">Streptosporangium longisporum</name>
    <dbReference type="NCBI Taxonomy" id="46187"/>
    <lineage>
        <taxon>Bacteria</taxon>
        <taxon>Bacillati</taxon>
        <taxon>Actinomycetota</taxon>
        <taxon>Actinomycetes</taxon>
        <taxon>Streptosporangiales</taxon>
        <taxon>Streptosporangiaceae</taxon>
        <taxon>Streptosporangium</taxon>
    </lineage>
</organism>
<keyword evidence="5" id="KW-1185">Reference proteome</keyword>
<dbReference type="Pfam" id="PF09972">
    <property type="entry name" value="DUF2207"/>
    <property type="match status" value="1"/>
</dbReference>
<dbReference type="Pfam" id="PF20990">
    <property type="entry name" value="DUF2207_C"/>
    <property type="match status" value="1"/>
</dbReference>
<gene>
    <name evidence="4" type="ORF">GCM10017559_15310</name>
</gene>
<proteinExistence type="predicted"/>
<feature type="transmembrane region" description="Helical" evidence="1">
    <location>
        <begin position="486"/>
        <end position="505"/>
    </location>
</feature>
<evidence type="ECO:0000256" key="1">
    <source>
        <dbReference type="SAM" id="Phobius"/>
    </source>
</evidence>
<feature type="transmembrane region" description="Helical" evidence="1">
    <location>
        <begin position="286"/>
        <end position="312"/>
    </location>
</feature>
<feature type="domain" description="DUF2207" evidence="2">
    <location>
        <begin position="104"/>
        <end position="264"/>
    </location>
</feature>
<accession>A0ABN3XTR6</accession>
<evidence type="ECO:0000313" key="5">
    <source>
        <dbReference type="Proteomes" id="UP001499930"/>
    </source>
</evidence>
<keyword evidence="1" id="KW-1133">Transmembrane helix</keyword>
<name>A0ABN3XTR6_9ACTN</name>
<feature type="domain" description="Predicted membrane protein YciQ-like C-terminal" evidence="3">
    <location>
        <begin position="336"/>
        <end position="562"/>
    </location>
</feature>
<dbReference type="Proteomes" id="UP001499930">
    <property type="component" value="Unassembled WGS sequence"/>
</dbReference>
<keyword evidence="1" id="KW-0812">Transmembrane</keyword>
<reference evidence="4 5" key="1">
    <citation type="journal article" date="2019" name="Int. J. Syst. Evol. Microbiol.">
        <title>The Global Catalogue of Microorganisms (GCM) 10K type strain sequencing project: providing services to taxonomists for standard genome sequencing and annotation.</title>
        <authorList>
            <consortium name="The Broad Institute Genomics Platform"/>
            <consortium name="The Broad Institute Genome Sequencing Center for Infectious Disease"/>
            <person name="Wu L."/>
            <person name="Ma J."/>
        </authorList>
    </citation>
    <scope>NUCLEOTIDE SEQUENCE [LARGE SCALE GENOMIC DNA]</scope>
    <source>
        <strain evidence="4 5">JCM 3106</strain>
    </source>
</reference>